<protein>
    <submittedName>
        <fullName evidence="1">Uncharacterized protein</fullName>
    </submittedName>
</protein>
<name>A0ACC3ADK8_9EURO</name>
<accession>A0ACC3ADK8</accession>
<reference evidence="1" key="1">
    <citation type="submission" date="2022-10" db="EMBL/GenBank/DDBJ databases">
        <title>Culturing micro-colonial fungi from biological soil crusts in the Mojave desert and describing Neophaeococcomyces mojavensis, and introducing the new genera and species Taxawa tesnikishii.</title>
        <authorList>
            <person name="Kurbessoian T."/>
            <person name="Stajich J.E."/>
        </authorList>
    </citation>
    <scope>NUCLEOTIDE SEQUENCE</scope>
    <source>
        <strain evidence="1">JES_112</strain>
    </source>
</reference>
<evidence type="ECO:0000313" key="2">
    <source>
        <dbReference type="Proteomes" id="UP001172386"/>
    </source>
</evidence>
<dbReference type="EMBL" id="JAPDRQ010000032">
    <property type="protein sequence ID" value="KAJ9660292.1"/>
    <property type="molecule type" value="Genomic_DNA"/>
</dbReference>
<keyword evidence="2" id="KW-1185">Reference proteome</keyword>
<dbReference type="Proteomes" id="UP001172386">
    <property type="component" value="Unassembled WGS sequence"/>
</dbReference>
<evidence type="ECO:0000313" key="1">
    <source>
        <dbReference type="EMBL" id="KAJ9660292.1"/>
    </source>
</evidence>
<organism evidence="1 2">
    <name type="scientific">Neophaeococcomyces mojaviensis</name>
    <dbReference type="NCBI Taxonomy" id="3383035"/>
    <lineage>
        <taxon>Eukaryota</taxon>
        <taxon>Fungi</taxon>
        <taxon>Dikarya</taxon>
        <taxon>Ascomycota</taxon>
        <taxon>Pezizomycotina</taxon>
        <taxon>Eurotiomycetes</taxon>
        <taxon>Chaetothyriomycetidae</taxon>
        <taxon>Chaetothyriales</taxon>
        <taxon>Chaetothyriales incertae sedis</taxon>
        <taxon>Neophaeococcomyces</taxon>
    </lineage>
</organism>
<proteinExistence type="predicted"/>
<gene>
    <name evidence="1" type="ORF">H2198_002600</name>
</gene>
<comment type="caution">
    <text evidence="1">The sequence shown here is derived from an EMBL/GenBank/DDBJ whole genome shotgun (WGS) entry which is preliminary data.</text>
</comment>
<sequence>MTAENPRVYLLGRDNLESARLSYQHQCMIARQGFFLHPTVLSALNSKDSAEPLRILDLATGNGIWAIDLAVSLTSTTRPVEITCLDISSAQFPPRQTWPNNVTFDTWDFFTDVPDLYAGHFDVVHVRFIISLLWQDDKSRERILQQFHRLLKPGGYLQWQEPPPPVYDVISGYHADGSCEVSDEWPEYFRAANKVVPMHDKTMWLNQLDDLLKTHNGFTDVEVYQPKYKKERLKYEIDLSVWNLEETTPNILRLPWLSDEVKKEIESSWAKLKGELQSGAKVLVMRSIIAIARKV</sequence>